<gene>
    <name evidence="4" type="ORF">OSTQU699_LOCUS4452</name>
</gene>
<dbReference type="Proteomes" id="UP000708148">
    <property type="component" value="Unassembled WGS sequence"/>
</dbReference>
<dbReference type="PROSITE" id="PS50005">
    <property type="entry name" value="TPR"/>
    <property type="match status" value="1"/>
</dbReference>
<dbReference type="Gene3D" id="1.25.40.10">
    <property type="entry name" value="Tetratricopeptide repeat domain"/>
    <property type="match status" value="1"/>
</dbReference>
<comment type="caution">
    <text evidence="4">The sequence shown here is derived from an EMBL/GenBank/DDBJ whole genome shotgun (WGS) entry which is preliminary data.</text>
</comment>
<dbReference type="PANTHER" id="PTHR48313:SF1">
    <property type="entry name" value="OUTER ENVELOPE PROTEIN 61"/>
    <property type="match status" value="1"/>
</dbReference>
<feature type="region of interest" description="Disordered" evidence="2">
    <location>
        <begin position="237"/>
        <end position="263"/>
    </location>
</feature>
<feature type="region of interest" description="Disordered" evidence="2">
    <location>
        <begin position="337"/>
        <end position="359"/>
    </location>
</feature>
<reference evidence="4" key="1">
    <citation type="submission" date="2020-12" db="EMBL/GenBank/DDBJ databases">
        <authorList>
            <person name="Iha C."/>
        </authorList>
    </citation>
    <scope>NUCLEOTIDE SEQUENCE</scope>
</reference>
<dbReference type="AlphaFoldDB" id="A0A8S1IYL0"/>
<evidence type="ECO:0000256" key="3">
    <source>
        <dbReference type="SAM" id="Phobius"/>
    </source>
</evidence>
<evidence type="ECO:0000256" key="2">
    <source>
        <dbReference type="SAM" id="MobiDB-lite"/>
    </source>
</evidence>
<dbReference type="InterPro" id="IPR011990">
    <property type="entry name" value="TPR-like_helical_dom_sf"/>
</dbReference>
<feature type="transmembrane region" description="Helical" evidence="3">
    <location>
        <begin position="629"/>
        <end position="651"/>
    </location>
</feature>
<dbReference type="SUPFAM" id="SSF48452">
    <property type="entry name" value="TPR-like"/>
    <property type="match status" value="1"/>
</dbReference>
<sequence length="654" mass="70804">MAHMQRQMGNVTPEMMQQAMRQMGNMGAQDWDRVAARMDGMDPSTLTDMAGDATSQFRAQQEYIYKGSLQLKAEGNKLHSAGRYSEAIEKYLKAKNNMASRSDQNSRTLWKACTLNLAFCHLKLSQFPQCVEQCSEVLGGEPENLKALYRRGEAYRGLERFSLAASDLKQALQLSKGDPAQESSIREKLEAVQEALAKSPGVEDGDVEEVEEIPSAWEQDSSAHAPRPGIIIEEVTDDEPSASQSQGGSSIPRGPTGAGIPATDVPQMEQAADMFRSNPNLMKQTAQMMANMPDEQLAALSKASGLNMSPEMVRSAHAAMEHMTPDMMEQMASVASSMPHRTAGSASTTPTPEAGPDPTQMLEPEQLEQWAKMCKENPEFIKNQFEKLSNMSEEELKEMARLRGFPEGYNMSPELARNAAKSMSEMTPEELANVAAQYNLFKEPGAASSVHSQDVLQGAQRAPPSSKTPEAMGGASAEQPAPIGGMAAGPGGMKFTPEMMRSATEMMAKMTPDQLSEMTRMASQMSSAGVPSLSDAQTPMGMMGGMGSMGAMLDDPEAVKSMAKMMQSMDEGALADMCMSSGMAKTREQAEDMAQKMKQMSPGQVEMMVKATAYLQKGVKAAKNAKDFLMGRAALVIAILVIVVGVILRYLGYM</sequence>
<accession>A0A8S1IYL0</accession>
<proteinExistence type="predicted"/>
<feature type="repeat" description="TPR" evidence="1">
    <location>
        <begin position="145"/>
        <end position="178"/>
    </location>
</feature>
<evidence type="ECO:0008006" key="6">
    <source>
        <dbReference type="Google" id="ProtNLM"/>
    </source>
</evidence>
<keyword evidence="3" id="KW-0812">Transmembrane</keyword>
<keyword evidence="1" id="KW-0802">TPR repeat</keyword>
<name>A0A8S1IYL0_9CHLO</name>
<protein>
    <recommendedName>
        <fullName evidence="6">Outer envelope protein 61</fullName>
    </recommendedName>
</protein>
<dbReference type="SMART" id="SM00028">
    <property type="entry name" value="TPR"/>
    <property type="match status" value="3"/>
</dbReference>
<evidence type="ECO:0000313" key="5">
    <source>
        <dbReference type="Proteomes" id="UP000708148"/>
    </source>
</evidence>
<feature type="region of interest" description="Disordered" evidence="2">
    <location>
        <begin position="449"/>
        <end position="491"/>
    </location>
</feature>
<dbReference type="OrthoDB" id="245563at2759"/>
<keyword evidence="3" id="KW-1133">Transmembrane helix</keyword>
<evidence type="ECO:0000313" key="4">
    <source>
        <dbReference type="EMBL" id="CAD7699093.1"/>
    </source>
</evidence>
<evidence type="ECO:0000256" key="1">
    <source>
        <dbReference type="PROSITE-ProRule" id="PRU00339"/>
    </source>
</evidence>
<keyword evidence="5" id="KW-1185">Reference proteome</keyword>
<dbReference type="PANTHER" id="PTHR48313">
    <property type="entry name" value="TPR_REGION DOMAIN-CONTAINING PROTEIN"/>
    <property type="match status" value="1"/>
</dbReference>
<dbReference type="EMBL" id="CAJHUC010000951">
    <property type="protein sequence ID" value="CAD7699093.1"/>
    <property type="molecule type" value="Genomic_DNA"/>
</dbReference>
<keyword evidence="3" id="KW-0472">Membrane</keyword>
<organism evidence="4 5">
    <name type="scientific">Ostreobium quekettii</name>
    <dbReference type="NCBI Taxonomy" id="121088"/>
    <lineage>
        <taxon>Eukaryota</taxon>
        <taxon>Viridiplantae</taxon>
        <taxon>Chlorophyta</taxon>
        <taxon>core chlorophytes</taxon>
        <taxon>Ulvophyceae</taxon>
        <taxon>TCBD clade</taxon>
        <taxon>Bryopsidales</taxon>
        <taxon>Ostreobineae</taxon>
        <taxon>Ostreobiaceae</taxon>
        <taxon>Ostreobium</taxon>
    </lineage>
</organism>
<dbReference type="InterPro" id="IPR019734">
    <property type="entry name" value="TPR_rpt"/>
</dbReference>